<evidence type="ECO:0000313" key="1">
    <source>
        <dbReference type="EMBL" id="SLN52856.1"/>
    </source>
</evidence>
<dbReference type="RefSeq" id="WP_268877833.1">
    <property type="nucleotide sequence ID" value="NZ_FWFL01000007.1"/>
</dbReference>
<name>A0A1Y5T062_9RHOB</name>
<protein>
    <submittedName>
        <fullName evidence="1">Uncharacterized protein</fullName>
    </submittedName>
</protein>
<keyword evidence="2" id="KW-1185">Reference proteome</keyword>
<proteinExistence type="predicted"/>
<dbReference type="Proteomes" id="UP000193827">
    <property type="component" value="Unassembled WGS sequence"/>
</dbReference>
<dbReference type="EMBL" id="FWFL01000007">
    <property type="protein sequence ID" value="SLN52856.1"/>
    <property type="molecule type" value="Genomic_DNA"/>
</dbReference>
<accession>A0A1Y5T062</accession>
<gene>
    <name evidence="1" type="ORF">PEL8287_02810</name>
</gene>
<reference evidence="1 2" key="1">
    <citation type="submission" date="2017-03" db="EMBL/GenBank/DDBJ databases">
        <authorList>
            <person name="Afonso C.L."/>
            <person name="Miller P.J."/>
            <person name="Scott M.A."/>
            <person name="Spackman E."/>
            <person name="Goraichik I."/>
            <person name="Dimitrov K.M."/>
            <person name="Suarez D.L."/>
            <person name="Swayne D.E."/>
        </authorList>
    </citation>
    <scope>NUCLEOTIDE SEQUENCE [LARGE SCALE GENOMIC DNA]</scope>
    <source>
        <strain evidence="1 2">CECT 8287</strain>
    </source>
</reference>
<dbReference type="AlphaFoldDB" id="A0A1Y5T062"/>
<evidence type="ECO:0000313" key="2">
    <source>
        <dbReference type="Proteomes" id="UP000193827"/>
    </source>
</evidence>
<organism evidence="1 2">
    <name type="scientific">Roseovarius litorisediminis</name>
    <dbReference type="NCBI Taxonomy" id="1312363"/>
    <lineage>
        <taxon>Bacteria</taxon>
        <taxon>Pseudomonadati</taxon>
        <taxon>Pseudomonadota</taxon>
        <taxon>Alphaproteobacteria</taxon>
        <taxon>Rhodobacterales</taxon>
        <taxon>Roseobacteraceae</taxon>
        <taxon>Roseovarius</taxon>
    </lineage>
</organism>
<sequence length="42" mass="4456">MPLPSHARTADRGALHGVLPRVQPIPTCLTAPEPEDIPCANI</sequence>